<evidence type="ECO:0000313" key="3">
    <source>
        <dbReference type="Proteomes" id="UP000472320"/>
    </source>
</evidence>
<keyword evidence="3" id="KW-1185">Reference proteome</keyword>
<dbReference type="Proteomes" id="UP000472320">
    <property type="component" value="Unassembled WGS sequence"/>
</dbReference>
<evidence type="ECO:0000256" key="1">
    <source>
        <dbReference type="SAM" id="Phobius"/>
    </source>
</evidence>
<dbReference type="EMBL" id="WNKX01000007">
    <property type="protein sequence ID" value="MTW11256.1"/>
    <property type="molecule type" value="Genomic_DNA"/>
</dbReference>
<keyword evidence="1" id="KW-0472">Membrane</keyword>
<organism evidence="2 3">
    <name type="scientific">Massilia eburnea</name>
    <dbReference type="NCBI Taxonomy" id="1776165"/>
    <lineage>
        <taxon>Bacteria</taxon>
        <taxon>Pseudomonadati</taxon>
        <taxon>Pseudomonadota</taxon>
        <taxon>Betaproteobacteria</taxon>
        <taxon>Burkholderiales</taxon>
        <taxon>Oxalobacteraceae</taxon>
        <taxon>Telluria group</taxon>
        <taxon>Massilia</taxon>
    </lineage>
</organism>
<feature type="transmembrane region" description="Helical" evidence="1">
    <location>
        <begin position="144"/>
        <end position="160"/>
    </location>
</feature>
<reference evidence="2 3" key="1">
    <citation type="submission" date="2019-11" db="EMBL/GenBank/DDBJ databases">
        <title>Type strains purchased from KCTC, JCM and DSMZ.</title>
        <authorList>
            <person name="Lu H."/>
        </authorList>
    </citation>
    <scope>NUCLEOTIDE SEQUENCE [LARGE SCALE GENOMIC DNA]</scope>
    <source>
        <strain evidence="2 3">JCM 31587</strain>
    </source>
</reference>
<comment type="caution">
    <text evidence="2">The sequence shown here is derived from an EMBL/GenBank/DDBJ whole genome shotgun (WGS) entry which is preliminary data.</text>
</comment>
<accession>A0A6L6QHY6</accession>
<feature type="transmembrane region" description="Helical" evidence="1">
    <location>
        <begin position="313"/>
        <end position="330"/>
    </location>
</feature>
<feature type="transmembrane region" description="Helical" evidence="1">
    <location>
        <begin position="278"/>
        <end position="301"/>
    </location>
</feature>
<feature type="transmembrane region" description="Helical" evidence="1">
    <location>
        <begin position="167"/>
        <end position="190"/>
    </location>
</feature>
<feature type="transmembrane region" description="Helical" evidence="1">
    <location>
        <begin position="106"/>
        <end position="124"/>
    </location>
</feature>
<feature type="transmembrane region" description="Helical" evidence="1">
    <location>
        <begin position="342"/>
        <end position="367"/>
    </location>
</feature>
<protein>
    <submittedName>
        <fullName evidence="2">Uncharacterized protein</fullName>
    </submittedName>
</protein>
<feature type="transmembrane region" description="Helical" evidence="1">
    <location>
        <begin position="421"/>
        <end position="447"/>
    </location>
</feature>
<dbReference type="RefSeq" id="WP_155454212.1">
    <property type="nucleotide sequence ID" value="NZ_WNKX01000007.1"/>
</dbReference>
<feature type="transmembrane region" description="Helical" evidence="1">
    <location>
        <begin position="459"/>
        <end position="477"/>
    </location>
</feature>
<keyword evidence="1" id="KW-0812">Transmembrane</keyword>
<dbReference type="OrthoDB" id="8769293at2"/>
<feature type="transmembrane region" description="Helical" evidence="1">
    <location>
        <begin position="196"/>
        <end position="218"/>
    </location>
</feature>
<proteinExistence type="predicted"/>
<dbReference type="AlphaFoldDB" id="A0A6L6QHY6"/>
<name>A0A6L6QHY6_9BURK</name>
<feature type="transmembrane region" description="Helical" evidence="1">
    <location>
        <begin position="379"/>
        <end position="400"/>
    </location>
</feature>
<feature type="transmembrane region" description="Helical" evidence="1">
    <location>
        <begin position="70"/>
        <end position="94"/>
    </location>
</feature>
<gene>
    <name evidence="2" type="ORF">GM658_11695</name>
</gene>
<feature type="transmembrane region" description="Helical" evidence="1">
    <location>
        <begin position="12"/>
        <end position="27"/>
    </location>
</feature>
<keyword evidence="1" id="KW-1133">Transmembrane helix</keyword>
<evidence type="ECO:0000313" key="2">
    <source>
        <dbReference type="EMBL" id="MTW11256.1"/>
    </source>
</evidence>
<sequence>MLTAKIQGRTPLMLMTMLALWLAYHPWRGIWHDSVLYAVQALHRLYPGNFAAELYFLHGSQDQFTIFSPIYAAGTAALGLQYATIALLAIAYLLWAGAATYLLQPVLRGFYLWLGLAILASWPADYGPSADVFHLSEPFLTPRLFAEALGILALGCYLRGRLAWGVLASLVAMVLHPLMGCAPLLAGMLFLGWGNWRIWGVTLAAGTMLLAALILAGIPPFDRFLMNMDADWLALVKERAPMNVWVAWHAQEWVSRTAVAFCLVVTAGRLAKDGLARLFYCAAVMGALGLLASWLGTGLSANLLLIQAQPWRLLWITHLCSLLALAWLLAEYWRRERMVRAMLAALCLAVLTRDSVGGAVALLAGAVLCYRVPRNAVRWPAWGNVVALACVAGVLLAWAVEVNKLAARVADAELILTPAKLWAVWIAVALKRGAGAALWWLLLALVWRSGGSERSAPRLLAFAFAFGALCLSINFATSNYYSTYGLSPGGEKAVLEAFAPRIPPRAVMYWQNNVRVSWFLLHRSNYASNTQITGLAFNRGTATEGKRRLERLGRLGGEDAVIALDIVQTREGVRKLPAPSSEGLAFVCADPLLDYVVLSTPLAGAIAQARDSEYDKSYYLYDCARLRGR</sequence>